<dbReference type="Pfam" id="PF13936">
    <property type="entry name" value="HTH_38"/>
    <property type="match status" value="1"/>
</dbReference>
<name>C9LWQ1_SELS3</name>
<dbReference type="Proteomes" id="UP000003505">
    <property type="component" value="Unassembled WGS sequence"/>
</dbReference>
<dbReference type="EMBL" id="CP002637">
    <property type="protein sequence ID" value="AEB99712.1"/>
    <property type="molecule type" value="Genomic_DNA"/>
</dbReference>
<dbReference type="KEGG" id="ssg:Selsp_0746"/>
<organism evidence="9 10">
    <name type="scientific">Selenomonas sputigena (strain ATCC 35185 / DSM 20758 / CCUG 44933 / VPI D19B-28)</name>
    <dbReference type="NCBI Taxonomy" id="546271"/>
    <lineage>
        <taxon>Bacteria</taxon>
        <taxon>Bacillati</taxon>
        <taxon>Bacillota</taxon>
        <taxon>Negativicutes</taxon>
        <taxon>Selenomonadales</taxon>
        <taxon>Selenomonadaceae</taxon>
        <taxon>Selenomonas</taxon>
    </lineage>
</organism>
<dbReference type="OrthoDB" id="2207416at2"/>
<feature type="domain" description="Integrase catalytic" evidence="1">
    <location>
        <begin position="186"/>
        <end position="371"/>
    </location>
</feature>
<dbReference type="InterPro" id="IPR051917">
    <property type="entry name" value="Transposase-Integrase"/>
</dbReference>
<evidence type="ECO:0000313" key="6">
    <source>
        <dbReference type="EMBL" id="AEC00018.1"/>
    </source>
</evidence>
<dbReference type="InterPro" id="IPR012337">
    <property type="entry name" value="RNaseH-like_sf"/>
</dbReference>
<evidence type="ECO:0000313" key="3">
    <source>
        <dbReference type="EMBL" id="AEB99603.1"/>
    </source>
</evidence>
<keyword evidence="11" id="KW-1185">Reference proteome</keyword>
<dbReference type="Proteomes" id="UP000011124">
    <property type="component" value="Chromosome"/>
</dbReference>
<dbReference type="EMBL" id="CP002637">
    <property type="protein sequence ID" value="AEC01056.1"/>
    <property type="molecule type" value="Genomic_DNA"/>
</dbReference>
<evidence type="ECO:0000313" key="2">
    <source>
        <dbReference type="EMBL" id="AEB99527.1"/>
    </source>
</evidence>
<dbReference type="PANTHER" id="PTHR10948">
    <property type="entry name" value="TRANSPOSASE"/>
    <property type="match status" value="1"/>
</dbReference>
<dbReference type="GO" id="GO:0032196">
    <property type="term" value="P:transposition"/>
    <property type="evidence" value="ECO:0007669"/>
    <property type="project" value="TreeGrafter"/>
</dbReference>
<evidence type="ECO:0000313" key="11">
    <source>
        <dbReference type="Proteomes" id="UP000011124"/>
    </source>
</evidence>
<dbReference type="eggNOG" id="COG2826">
    <property type="taxonomic scope" value="Bacteria"/>
</dbReference>
<dbReference type="EMBL" id="CP002637">
    <property type="protein sequence ID" value="AEB99527.1"/>
    <property type="molecule type" value="Genomic_DNA"/>
</dbReference>
<evidence type="ECO:0000313" key="4">
    <source>
        <dbReference type="EMBL" id="AEB99712.1"/>
    </source>
</evidence>
<dbReference type="KEGG" id="ssg:Selsp_0555"/>
<evidence type="ECO:0000313" key="10">
    <source>
        <dbReference type="Proteomes" id="UP000003505"/>
    </source>
</evidence>
<dbReference type="InterPro" id="IPR001584">
    <property type="entry name" value="Integrase_cat-core"/>
</dbReference>
<evidence type="ECO:0000313" key="9">
    <source>
        <dbReference type="EMBL" id="EEX76799.1"/>
    </source>
</evidence>
<proteinExistence type="predicted"/>
<dbReference type="KEGG" id="ssg:Selsp_2109"/>
<dbReference type="PROSITE" id="PS50994">
    <property type="entry name" value="INTEGRASE"/>
    <property type="match status" value="1"/>
</dbReference>
<dbReference type="Gene3D" id="3.30.420.10">
    <property type="entry name" value="Ribonuclease H-like superfamily/Ribonuclease H"/>
    <property type="match status" value="1"/>
</dbReference>
<dbReference type="STRING" id="546271.Selsp_0555"/>
<dbReference type="KEGG" id="ssg:Selsp_0633"/>
<evidence type="ECO:0000313" key="5">
    <source>
        <dbReference type="EMBL" id="AEB99831.1"/>
    </source>
</evidence>
<reference evidence="9 10" key="1">
    <citation type="submission" date="2009-09" db="EMBL/GenBank/DDBJ databases">
        <authorList>
            <person name="Weinstock G."/>
            <person name="Sodergren E."/>
            <person name="Clifton S."/>
            <person name="Fulton L."/>
            <person name="Fulton B."/>
            <person name="Courtney L."/>
            <person name="Fronick C."/>
            <person name="Harrison M."/>
            <person name="Strong C."/>
            <person name="Farmer C."/>
            <person name="Delahaunty K."/>
            <person name="Markovic C."/>
            <person name="Hall O."/>
            <person name="Minx P."/>
            <person name="Tomlinson C."/>
            <person name="Mitreva M."/>
            <person name="Nelson J."/>
            <person name="Hou S."/>
            <person name="Wollam A."/>
            <person name="Pepin K.H."/>
            <person name="Johnson M."/>
            <person name="Bhonagiri V."/>
            <person name="Nash W.E."/>
            <person name="Warren W."/>
            <person name="Chinwalla A."/>
            <person name="Mardis E.R."/>
            <person name="Wilson R.K."/>
        </authorList>
    </citation>
    <scope>NUCLEOTIDE SEQUENCE [LARGE SCALE GENOMIC DNA]</scope>
    <source>
        <strain evidence="9">ATCC 35185</strain>
        <strain evidence="10">ATCC 35185 / DSM 20758 / VPI D19B-28</strain>
    </source>
</reference>
<dbReference type="EMBL" id="CP002637">
    <property type="protein sequence ID" value="AEC00018.1"/>
    <property type="molecule type" value="Genomic_DNA"/>
</dbReference>
<dbReference type="GO" id="GO:0015074">
    <property type="term" value="P:DNA integration"/>
    <property type="evidence" value="ECO:0007669"/>
    <property type="project" value="InterPro"/>
</dbReference>
<accession>C9LWQ1</accession>
<dbReference type="RefSeq" id="WP_006193208.1">
    <property type="nucleotide sequence ID" value="NC_015437.1"/>
</dbReference>
<dbReference type="PANTHER" id="PTHR10948:SF23">
    <property type="entry name" value="TRANSPOSASE INSI FOR INSERTION SEQUENCE ELEMENT IS30A-RELATED"/>
    <property type="match status" value="1"/>
</dbReference>
<dbReference type="InterPro" id="IPR036397">
    <property type="entry name" value="RNaseH_sf"/>
</dbReference>
<dbReference type="EMBL" id="ACKP02000044">
    <property type="protein sequence ID" value="EEX76799.1"/>
    <property type="molecule type" value="Genomic_DNA"/>
</dbReference>
<sequence>MKQADNNKKNKHLTAQDRQEIMNGLDRGLSFKAIALLVQKDPTTISYEVKRHRKEHRNAFVQTDELCPLLEKAPFVCNACPKRRSANCRFLRLLYVAPQAHAEYEALLHDAREGIPLNRASFYKQDRIISSCIEKGQHIYHIVASHPELNVSLSTVYRHFSKGYYSASKIHLPRAVKFKPRKKKRADVVPSAIKKERTYADFLAHMEREGLSAHTQLDTVIGVSGGKVILTVHFTAFNFMFGLLLENKTAVQAALKFQEVKRTLTAGGFAFPALMPVMLTDNGGEFSDVFAFENNLEGEKEACLFFCDPMQSYQKAQIEKNHTLFRDIVPKGSSFDHFTQDTVNLIFSHINGVRRNIYSGKSPYEMFTFAFSEELAALLGISYVAPEDVVQSPRLLKG</sequence>
<dbReference type="InterPro" id="IPR025246">
    <property type="entry name" value="IS30-like_HTH"/>
</dbReference>
<protein>
    <submittedName>
        <fullName evidence="9">ISSag9, transposase</fullName>
    </submittedName>
</protein>
<dbReference type="KEGG" id="ssg:Selsp_1984"/>
<dbReference type="EMBL" id="CP002637">
    <property type="protein sequence ID" value="AEB99831.1"/>
    <property type="molecule type" value="Genomic_DNA"/>
</dbReference>
<reference evidence="2 11" key="2">
    <citation type="submission" date="2011-04" db="EMBL/GenBank/DDBJ databases">
        <title>The complete genome of Selenomonas sputigena DSM 20758.</title>
        <authorList>
            <consortium name="US DOE Joint Genome Institute (JGI-PGF)"/>
            <person name="Lucas S."/>
            <person name="Copeland A."/>
            <person name="Lapidus A."/>
            <person name="Bruce D."/>
            <person name="Goodwin L."/>
            <person name="Pitluck S."/>
            <person name="Peters L."/>
            <person name="Kyrpides N."/>
            <person name="Mavromatis K."/>
            <person name="Ivanova N."/>
            <person name="Ovchinnikova G."/>
            <person name="Teshima H."/>
            <person name="Detter J.C."/>
            <person name="Tapia R."/>
            <person name="Han C."/>
            <person name="Land M."/>
            <person name="Hauser L."/>
            <person name="Markowitz V."/>
            <person name="Cheng J.-F."/>
            <person name="Hugenholtz P."/>
            <person name="Woyke T."/>
            <person name="Wu D."/>
            <person name="Gronow S."/>
            <person name="Wellnitz S."/>
            <person name="Schneider S."/>
            <person name="Klenk H.-P."/>
            <person name="Eisen J.A."/>
        </authorList>
    </citation>
    <scope>NUCLEOTIDE SEQUENCE [LARGE SCALE GENOMIC DNA]</scope>
    <source>
        <strain evidence="2">ATCC 35185</strain>
        <strain evidence="11">ATCC 35185 / DSM 20758 / VPI D19B-28</strain>
    </source>
</reference>
<dbReference type="HOGENOM" id="CLU_046274_0_0_9"/>
<evidence type="ECO:0000313" key="7">
    <source>
        <dbReference type="EMBL" id="AEC00934.1"/>
    </source>
</evidence>
<dbReference type="AlphaFoldDB" id="C9LWQ1"/>
<evidence type="ECO:0000313" key="8">
    <source>
        <dbReference type="EMBL" id="AEC01056.1"/>
    </source>
</evidence>
<dbReference type="GO" id="GO:0003676">
    <property type="term" value="F:nucleic acid binding"/>
    <property type="evidence" value="ECO:0007669"/>
    <property type="project" value="InterPro"/>
</dbReference>
<dbReference type="SUPFAM" id="SSF53098">
    <property type="entry name" value="Ribonuclease H-like"/>
    <property type="match status" value="1"/>
</dbReference>
<dbReference type="KEGG" id="ssg:Selsp_0867"/>
<dbReference type="GO" id="GO:0004803">
    <property type="term" value="F:transposase activity"/>
    <property type="evidence" value="ECO:0007669"/>
    <property type="project" value="TreeGrafter"/>
</dbReference>
<dbReference type="EMBL" id="CP002637">
    <property type="protein sequence ID" value="AEB99603.1"/>
    <property type="molecule type" value="Genomic_DNA"/>
</dbReference>
<dbReference type="KEGG" id="ssg:Selsp_1058"/>
<dbReference type="GO" id="GO:0005829">
    <property type="term" value="C:cytosol"/>
    <property type="evidence" value="ECO:0007669"/>
    <property type="project" value="TreeGrafter"/>
</dbReference>
<dbReference type="EMBL" id="CP002637">
    <property type="protein sequence ID" value="AEC00934.1"/>
    <property type="molecule type" value="Genomic_DNA"/>
</dbReference>
<gene>
    <name evidence="2" type="ordered locus">Selsp_0555</name>
    <name evidence="3" type="ordered locus">Selsp_0633</name>
    <name evidence="4" type="ordered locus">Selsp_0746</name>
    <name evidence="5" type="ordered locus">Selsp_0867</name>
    <name evidence="6" type="ordered locus">Selsp_1058</name>
    <name evidence="7" type="ordered locus">Selsp_1984</name>
    <name evidence="8" type="ordered locus">Selsp_2109</name>
    <name evidence="9" type="ORF">SELSPUOL_01906</name>
</gene>
<evidence type="ECO:0000259" key="1">
    <source>
        <dbReference type="PROSITE" id="PS50994"/>
    </source>
</evidence>